<gene>
    <name evidence="2" type="ORF">CCHR01_03381</name>
</gene>
<feature type="region of interest" description="Disordered" evidence="1">
    <location>
        <begin position="106"/>
        <end position="127"/>
    </location>
</feature>
<dbReference type="AlphaFoldDB" id="A0AAD9ATX8"/>
<name>A0AAD9ATX8_9PEZI</name>
<evidence type="ECO:0000313" key="3">
    <source>
        <dbReference type="Proteomes" id="UP001243330"/>
    </source>
</evidence>
<keyword evidence="3" id="KW-1185">Reference proteome</keyword>
<dbReference type="EMBL" id="JAQOWY010000045">
    <property type="protein sequence ID" value="KAK1853963.1"/>
    <property type="molecule type" value="Genomic_DNA"/>
</dbReference>
<organism evidence="2 3">
    <name type="scientific">Colletotrichum chrysophilum</name>
    <dbReference type="NCBI Taxonomy" id="1836956"/>
    <lineage>
        <taxon>Eukaryota</taxon>
        <taxon>Fungi</taxon>
        <taxon>Dikarya</taxon>
        <taxon>Ascomycota</taxon>
        <taxon>Pezizomycotina</taxon>
        <taxon>Sordariomycetes</taxon>
        <taxon>Hypocreomycetidae</taxon>
        <taxon>Glomerellales</taxon>
        <taxon>Glomerellaceae</taxon>
        <taxon>Colletotrichum</taxon>
        <taxon>Colletotrichum gloeosporioides species complex</taxon>
    </lineage>
</organism>
<evidence type="ECO:0000313" key="2">
    <source>
        <dbReference type="EMBL" id="KAK1853963.1"/>
    </source>
</evidence>
<reference evidence="2" key="1">
    <citation type="submission" date="2023-01" db="EMBL/GenBank/DDBJ databases">
        <title>Colletotrichum chrysophilum M932 genome sequence.</title>
        <authorList>
            <person name="Baroncelli R."/>
        </authorList>
    </citation>
    <scope>NUCLEOTIDE SEQUENCE</scope>
    <source>
        <strain evidence="2">M932</strain>
    </source>
</reference>
<proteinExistence type="predicted"/>
<dbReference type="Proteomes" id="UP001243330">
    <property type="component" value="Unassembled WGS sequence"/>
</dbReference>
<feature type="region of interest" description="Disordered" evidence="1">
    <location>
        <begin position="32"/>
        <end position="93"/>
    </location>
</feature>
<sequence>MGYGQASPGTYAFLRRLGGNPYWSRSFINLQQLQQQQKQHPPSVPELGPGTSSHRFPPNLIRTSAAPPTERPSLQHADAPIHTRGRQSCRPLPKLNPVEAAALRCSLPIGPSFPPHHHTHLSDTDTD</sequence>
<accession>A0AAD9ATX8</accession>
<comment type="caution">
    <text evidence="2">The sequence shown here is derived from an EMBL/GenBank/DDBJ whole genome shotgun (WGS) entry which is preliminary data.</text>
</comment>
<protein>
    <submittedName>
        <fullName evidence="2">Uncharacterized protein</fullName>
    </submittedName>
</protein>
<evidence type="ECO:0000256" key="1">
    <source>
        <dbReference type="SAM" id="MobiDB-lite"/>
    </source>
</evidence>